<evidence type="ECO:0000313" key="2">
    <source>
        <dbReference type="EMBL" id="CZR60252.1"/>
    </source>
</evidence>
<dbReference type="AlphaFoldDB" id="A0A1L7X5F4"/>
<keyword evidence="1" id="KW-0472">Membrane</keyword>
<dbReference type="OrthoDB" id="3945418at2759"/>
<keyword evidence="1" id="KW-0812">Transmembrane</keyword>
<feature type="transmembrane region" description="Helical" evidence="1">
    <location>
        <begin position="6"/>
        <end position="31"/>
    </location>
</feature>
<proteinExistence type="predicted"/>
<dbReference type="Proteomes" id="UP000184330">
    <property type="component" value="Unassembled WGS sequence"/>
</dbReference>
<name>A0A1L7X5F4_9HELO</name>
<organism evidence="2 3">
    <name type="scientific">Phialocephala subalpina</name>
    <dbReference type="NCBI Taxonomy" id="576137"/>
    <lineage>
        <taxon>Eukaryota</taxon>
        <taxon>Fungi</taxon>
        <taxon>Dikarya</taxon>
        <taxon>Ascomycota</taxon>
        <taxon>Pezizomycotina</taxon>
        <taxon>Leotiomycetes</taxon>
        <taxon>Helotiales</taxon>
        <taxon>Mollisiaceae</taxon>
        <taxon>Phialocephala</taxon>
        <taxon>Phialocephala fortinii species complex</taxon>
    </lineage>
</organism>
<gene>
    <name evidence="2" type="ORF">PAC_10148</name>
</gene>
<evidence type="ECO:0000256" key="1">
    <source>
        <dbReference type="SAM" id="Phobius"/>
    </source>
</evidence>
<evidence type="ECO:0000313" key="3">
    <source>
        <dbReference type="Proteomes" id="UP000184330"/>
    </source>
</evidence>
<sequence length="109" mass="12679">MNSVYYYYPVIALACSGVLVLLVYGLGVAVYNLCFHPPRAFPEPFLARASRIYCIYYDLQGHLHSKALSLHEKFGQVVRIALNELSYNSDRAWQDIYGRYNQEKDREKH</sequence>
<protein>
    <submittedName>
        <fullName evidence="2">Uncharacterized protein</fullName>
    </submittedName>
</protein>
<keyword evidence="1" id="KW-1133">Transmembrane helix</keyword>
<keyword evidence="3" id="KW-1185">Reference proteome</keyword>
<accession>A0A1L7X5F4</accession>
<dbReference type="EMBL" id="FJOG01000015">
    <property type="protein sequence ID" value="CZR60252.1"/>
    <property type="molecule type" value="Genomic_DNA"/>
</dbReference>
<dbReference type="STRING" id="576137.A0A1L7X5F4"/>
<reference evidence="2 3" key="1">
    <citation type="submission" date="2016-03" db="EMBL/GenBank/DDBJ databases">
        <authorList>
            <person name="Ploux O."/>
        </authorList>
    </citation>
    <scope>NUCLEOTIDE SEQUENCE [LARGE SCALE GENOMIC DNA]</scope>
    <source>
        <strain evidence="2 3">UAMH 11012</strain>
    </source>
</reference>